<evidence type="ECO:0000256" key="3">
    <source>
        <dbReference type="ARBA" id="ARBA00023224"/>
    </source>
</evidence>
<name>A0A8J4DT93_9ACTN</name>
<feature type="signal peptide" evidence="7">
    <location>
        <begin position="1"/>
        <end position="23"/>
    </location>
</feature>
<dbReference type="Pfam" id="PF00015">
    <property type="entry name" value="MCPsignal"/>
    <property type="match status" value="1"/>
</dbReference>
<evidence type="ECO:0000259" key="8">
    <source>
        <dbReference type="PROSITE" id="PS50111"/>
    </source>
</evidence>
<dbReference type="AlphaFoldDB" id="A0A8J4DT93"/>
<dbReference type="SUPFAM" id="SSF58104">
    <property type="entry name" value="Methyl-accepting chemotaxis protein (MCP) signaling domain"/>
    <property type="match status" value="1"/>
</dbReference>
<evidence type="ECO:0000313" key="11">
    <source>
        <dbReference type="Proteomes" id="UP000619260"/>
    </source>
</evidence>
<dbReference type="GO" id="GO:0006935">
    <property type="term" value="P:chemotaxis"/>
    <property type="evidence" value="ECO:0007669"/>
    <property type="project" value="InterPro"/>
</dbReference>
<evidence type="ECO:0000259" key="9">
    <source>
        <dbReference type="PROSITE" id="PS50885"/>
    </source>
</evidence>
<dbReference type="GO" id="GO:0016020">
    <property type="term" value="C:membrane"/>
    <property type="evidence" value="ECO:0007669"/>
    <property type="project" value="InterPro"/>
</dbReference>
<keyword evidence="11" id="KW-1185">Reference proteome</keyword>
<sequence>MFSDLPIRWKLTALVSASLVALAASFAVTLNNNHTTSTADARLERVNAASALVLQLDRLASELKVSGLEAVIRNDPKEQVDLLKENITATEAALAELAAIDLPSQLDSAVGRIKEAYTDYTAVVTRFVDSAGADQTASRLAWEQIGVDNYLTSAVVANERTLFAEMIKAINKDAEEARDGANMILGITVLVVGLLLCALARIVVLSITRPLSRINSTLRAMAGGDLTVPIDVRSKDDVGEMARTLEEAQRGMRGAIGSVAGAASAVAEAAEEMSSTTESMTASARHASSQAAHVSSSVNEVSENVRAVATGTEEMSASIREIAENANEAARVASHAVDVAEATTAQVGKLGESSTEIASVVKAITAIAEQTNLLALNATIEAARAGDAGKGFAVVAGEVKELAQETARATEDISQRVAAIQADTTGAVSAINQISSVIAQINDFQATIASAVEEQTSTTAEMNRSVTAAAVAAGGIADSVEGLAGAAETTTTGVNRSQASVTRLNDMANKLRGVVSQFRY</sequence>
<dbReference type="SMART" id="SM00283">
    <property type="entry name" value="MA"/>
    <property type="match status" value="1"/>
</dbReference>
<dbReference type="SMART" id="SM00304">
    <property type="entry name" value="HAMP"/>
    <property type="match status" value="1"/>
</dbReference>
<evidence type="ECO:0000256" key="7">
    <source>
        <dbReference type="SAM" id="SignalP"/>
    </source>
</evidence>
<dbReference type="GO" id="GO:0004888">
    <property type="term" value="F:transmembrane signaling receptor activity"/>
    <property type="evidence" value="ECO:0007669"/>
    <property type="project" value="InterPro"/>
</dbReference>
<dbReference type="InterPro" id="IPR004090">
    <property type="entry name" value="Chemotax_Me-accpt_rcpt"/>
</dbReference>
<feature type="chain" id="PRO_5039042825" description="Methyl-accepting chemotaxis protein" evidence="7">
    <location>
        <begin position="24"/>
        <end position="520"/>
    </location>
</feature>
<comment type="similarity">
    <text evidence="4">Belongs to the methyl-accepting chemotaxis (MCP) protein family.</text>
</comment>
<evidence type="ECO:0000256" key="1">
    <source>
        <dbReference type="ARBA" id="ARBA00022692"/>
    </source>
</evidence>
<reference evidence="10" key="1">
    <citation type="submission" date="2021-01" db="EMBL/GenBank/DDBJ databases">
        <title>Whole genome shotgun sequence of Virgisporangium aliadipatigenens NBRC 105644.</title>
        <authorList>
            <person name="Komaki H."/>
            <person name="Tamura T."/>
        </authorList>
    </citation>
    <scope>NUCLEOTIDE SEQUENCE</scope>
    <source>
        <strain evidence="10">NBRC 105644</strain>
    </source>
</reference>
<dbReference type="PROSITE" id="PS50111">
    <property type="entry name" value="CHEMOTAXIS_TRANSDUC_2"/>
    <property type="match status" value="1"/>
</dbReference>
<dbReference type="EMBL" id="BOPF01000022">
    <property type="protein sequence ID" value="GIJ48688.1"/>
    <property type="molecule type" value="Genomic_DNA"/>
</dbReference>
<feature type="domain" description="HAMP" evidence="9">
    <location>
        <begin position="205"/>
        <end position="257"/>
    </location>
</feature>
<gene>
    <name evidence="10" type="ORF">Val02_55740</name>
</gene>
<dbReference type="InterPro" id="IPR004089">
    <property type="entry name" value="MCPsignal_dom"/>
</dbReference>
<dbReference type="Proteomes" id="UP000619260">
    <property type="component" value="Unassembled WGS sequence"/>
</dbReference>
<keyword evidence="1 6" id="KW-0812">Transmembrane</keyword>
<feature type="domain" description="Methyl-accepting transducer" evidence="8">
    <location>
        <begin position="262"/>
        <end position="498"/>
    </location>
</feature>
<dbReference type="GO" id="GO:0007165">
    <property type="term" value="P:signal transduction"/>
    <property type="evidence" value="ECO:0007669"/>
    <property type="project" value="UniProtKB-KW"/>
</dbReference>
<dbReference type="PRINTS" id="PR00260">
    <property type="entry name" value="CHEMTRNSDUCR"/>
</dbReference>
<evidence type="ECO:0000256" key="2">
    <source>
        <dbReference type="ARBA" id="ARBA00022989"/>
    </source>
</evidence>
<evidence type="ECO:0000256" key="4">
    <source>
        <dbReference type="ARBA" id="ARBA00029447"/>
    </source>
</evidence>
<dbReference type="PANTHER" id="PTHR32089:SF112">
    <property type="entry name" value="LYSOZYME-LIKE PROTEIN-RELATED"/>
    <property type="match status" value="1"/>
</dbReference>
<accession>A0A8J4DT93</accession>
<keyword evidence="2 6" id="KW-1133">Transmembrane helix</keyword>
<keyword evidence="7" id="KW-0732">Signal</keyword>
<dbReference type="Gene3D" id="1.10.287.950">
    <property type="entry name" value="Methyl-accepting chemotaxis protein"/>
    <property type="match status" value="1"/>
</dbReference>
<evidence type="ECO:0000313" key="10">
    <source>
        <dbReference type="EMBL" id="GIJ48688.1"/>
    </source>
</evidence>
<protein>
    <recommendedName>
        <fullName evidence="12">Methyl-accepting chemotaxis protein</fullName>
    </recommendedName>
</protein>
<dbReference type="PANTHER" id="PTHR32089">
    <property type="entry name" value="METHYL-ACCEPTING CHEMOTAXIS PROTEIN MCPB"/>
    <property type="match status" value="1"/>
</dbReference>
<dbReference type="RefSeq" id="WP_203902172.1">
    <property type="nucleotide sequence ID" value="NZ_BOPF01000022.1"/>
</dbReference>
<keyword evidence="3 5" id="KW-0807">Transducer</keyword>
<keyword evidence="6" id="KW-0472">Membrane</keyword>
<dbReference type="InterPro" id="IPR003660">
    <property type="entry name" value="HAMP_dom"/>
</dbReference>
<organism evidence="10 11">
    <name type="scientific">Virgisporangium aliadipatigenens</name>
    <dbReference type="NCBI Taxonomy" id="741659"/>
    <lineage>
        <taxon>Bacteria</taxon>
        <taxon>Bacillati</taxon>
        <taxon>Actinomycetota</taxon>
        <taxon>Actinomycetes</taxon>
        <taxon>Micromonosporales</taxon>
        <taxon>Micromonosporaceae</taxon>
        <taxon>Virgisporangium</taxon>
    </lineage>
</organism>
<dbReference type="CDD" id="cd06225">
    <property type="entry name" value="HAMP"/>
    <property type="match status" value="1"/>
</dbReference>
<feature type="transmembrane region" description="Helical" evidence="6">
    <location>
        <begin position="183"/>
        <end position="204"/>
    </location>
</feature>
<proteinExistence type="inferred from homology"/>
<evidence type="ECO:0000256" key="5">
    <source>
        <dbReference type="PROSITE-ProRule" id="PRU00284"/>
    </source>
</evidence>
<dbReference type="PROSITE" id="PS50885">
    <property type="entry name" value="HAMP"/>
    <property type="match status" value="1"/>
</dbReference>
<evidence type="ECO:0000256" key="6">
    <source>
        <dbReference type="SAM" id="Phobius"/>
    </source>
</evidence>
<dbReference type="Pfam" id="PF00672">
    <property type="entry name" value="HAMP"/>
    <property type="match status" value="1"/>
</dbReference>
<evidence type="ECO:0008006" key="12">
    <source>
        <dbReference type="Google" id="ProtNLM"/>
    </source>
</evidence>
<comment type="caution">
    <text evidence="10">The sequence shown here is derived from an EMBL/GenBank/DDBJ whole genome shotgun (WGS) entry which is preliminary data.</text>
</comment>